<evidence type="ECO:0000313" key="6">
    <source>
        <dbReference type="EMBL" id="KAG5463768.1"/>
    </source>
</evidence>
<dbReference type="OrthoDB" id="28053at2759"/>
<keyword evidence="7" id="KW-1185">Reference proteome</keyword>
<keyword evidence="2" id="KW-0813">Transport</keyword>
<accession>A0A8H8A246</accession>
<dbReference type="SUPFAM" id="SSF48371">
    <property type="entry name" value="ARM repeat"/>
    <property type="match status" value="1"/>
</dbReference>
<evidence type="ECO:0000256" key="4">
    <source>
        <dbReference type="ARBA" id="ARBA00023136"/>
    </source>
</evidence>
<dbReference type="InterPro" id="IPR016024">
    <property type="entry name" value="ARM-type_fold"/>
</dbReference>
<feature type="domain" description="Clathrin/coatomer adaptor adaptin-like N-terminal" evidence="5">
    <location>
        <begin position="21"/>
        <end position="123"/>
    </location>
</feature>
<dbReference type="InterPro" id="IPR050840">
    <property type="entry name" value="Adaptor_Complx_Large_Subunit"/>
</dbReference>
<dbReference type="Gene3D" id="1.25.10.10">
    <property type="entry name" value="Leucine-rich Repeat Variant"/>
    <property type="match status" value="1"/>
</dbReference>
<dbReference type="Pfam" id="PF01602">
    <property type="entry name" value="Adaptin_N"/>
    <property type="match status" value="1"/>
</dbReference>
<sequence>MSMRGLTVFIADLRNCRVRELEEKRINKLLYIYILGWDIDFGHMEAVTLISSRNFSEKQIGYLAVILLLTENHELVRLVVNSIRKDLEDLSEINNCLALHAIANIGAREMAESLAPEVYKLLISPCVFQP</sequence>
<dbReference type="GO" id="GO:0016192">
    <property type="term" value="P:vesicle-mediated transport"/>
    <property type="evidence" value="ECO:0007669"/>
    <property type="project" value="InterPro"/>
</dbReference>
<evidence type="ECO:0000256" key="1">
    <source>
        <dbReference type="ARBA" id="ARBA00004308"/>
    </source>
</evidence>
<dbReference type="AlphaFoldDB" id="A0A8H8A246"/>
<evidence type="ECO:0000259" key="5">
    <source>
        <dbReference type="Pfam" id="PF01602"/>
    </source>
</evidence>
<protein>
    <submittedName>
        <fullName evidence="6">Adaptor-related protein complex 2, short form</fullName>
    </submittedName>
</protein>
<name>A0A8H8A246_9FUNG</name>
<evidence type="ECO:0000256" key="3">
    <source>
        <dbReference type="ARBA" id="ARBA00022927"/>
    </source>
</evidence>
<keyword evidence="4" id="KW-0472">Membrane</keyword>
<dbReference type="Proteomes" id="UP000673691">
    <property type="component" value="Unassembled WGS sequence"/>
</dbReference>
<dbReference type="InterPro" id="IPR002553">
    <property type="entry name" value="Clathrin/coatomer_adapt-like_N"/>
</dbReference>
<reference evidence="6 7" key="1">
    <citation type="journal article" name="Sci. Rep.">
        <title>Genome-scale phylogenetic analyses confirm Olpidium as the closest living zoosporic fungus to the non-flagellated, terrestrial fungi.</title>
        <authorList>
            <person name="Chang Y."/>
            <person name="Rochon D."/>
            <person name="Sekimoto S."/>
            <person name="Wang Y."/>
            <person name="Chovatia M."/>
            <person name="Sandor L."/>
            <person name="Salamov A."/>
            <person name="Grigoriev I.V."/>
            <person name="Stajich J.E."/>
            <person name="Spatafora J.W."/>
        </authorList>
    </citation>
    <scope>NUCLEOTIDE SEQUENCE [LARGE SCALE GENOMIC DNA]</scope>
    <source>
        <strain evidence="6">S191</strain>
    </source>
</reference>
<evidence type="ECO:0000313" key="7">
    <source>
        <dbReference type="Proteomes" id="UP000673691"/>
    </source>
</evidence>
<proteinExistence type="predicted"/>
<comment type="subcellular location">
    <subcellularLocation>
        <location evidence="1">Endomembrane system</location>
    </subcellularLocation>
</comment>
<dbReference type="GO" id="GO:0006886">
    <property type="term" value="P:intracellular protein transport"/>
    <property type="evidence" value="ECO:0007669"/>
    <property type="project" value="InterPro"/>
</dbReference>
<dbReference type="GO" id="GO:0030117">
    <property type="term" value="C:membrane coat"/>
    <property type="evidence" value="ECO:0007669"/>
    <property type="project" value="InterPro"/>
</dbReference>
<evidence type="ECO:0000256" key="2">
    <source>
        <dbReference type="ARBA" id="ARBA00022448"/>
    </source>
</evidence>
<dbReference type="GO" id="GO:0012505">
    <property type="term" value="C:endomembrane system"/>
    <property type="evidence" value="ECO:0007669"/>
    <property type="project" value="UniProtKB-SubCell"/>
</dbReference>
<dbReference type="InterPro" id="IPR011989">
    <property type="entry name" value="ARM-like"/>
</dbReference>
<dbReference type="PANTHER" id="PTHR22780">
    <property type="entry name" value="ADAPTIN, ALPHA/GAMMA/EPSILON"/>
    <property type="match status" value="1"/>
</dbReference>
<gene>
    <name evidence="6" type="ORF">BJ554DRAFT_1321</name>
</gene>
<organism evidence="6 7">
    <name type="scientific">Olpidium bornovanus</name>
    <dbReference type="NCBI Taxonomy" id="278681"/>
    <lineage>
        <taxon>Eukaryota</taxon>
        <taxon>Fungi</taxon>
        <taxon>Fungi incertae sedis</taxon>
        <taxon>Olpidiomycota</taxon>
        <taxon>Olpidiomycotina</taxon>
        <taxon>Olpidiomycetes</taxon>
        <taxon>Olpidiales</taxon>
        <taxon>Olpidiaceae</taxon>
        <taxon>Olpidium</taxon>
    </lineage>
</organism>
<dbReference type="EMBL" id="JAEFCI010000103">
    <property type="protein sequence ID" value="KAG5463768.1"/>
    <property type="molecule type" value="Genomic_DNA"/>
</dbReference>
<comment type="caution">
    <text evidence="6">The sequence shown here is derived from an EMBL/GenBank/DDBJ whole genome shotgun (WGS) entry which is preliminary data.</text>
</comment>
<keyword evidence="3" id="KW-0653">Protein transport</keyword>